<dbReference type="EMBL" id="KZ503047">
    <property type="protein sequence ID" value="PKU68780.1"/>
    <property type="molecule type" value="Genomic_DNA"/>
</dbReference>
<dbReference type="AlphaFoldDB" id="A0A2I0VZE2"/>
<evidence type="ECO:0000313" key="3">
    <source>
        <dbReference type="Proteomes" id="UP000233837"/>
    </source>
</evidence>
<evidence type="ECO:0000313" key="2">
    <source>
        <dbReference type="EMBL" id="PKU68780.1"/>
    </source>
</evidence>
<name>A0A2I0VZE2_9ASPA</name>
<sequence>MEKSTEGTKVDWMSVPAFGDWDNQKGMPDYSLDFSKVRQMRKLNKSDYSRISIGNDEDLLNGSKKDDEILNRSKVAASAVSRSGIAVTPAIGHQHSPSGRKKVMSYFVCCIKA</sequence>
<dbReference type="Pfam" id="PF05627">
    <property type="entry name" value="AvrRpt-cleavage"/>
    <property type="match status" value="1"/>
</dbReference>
<dbReference type="Proteomes" id="UP000233837">
    <property type="component" value="Unassembled WGS sequence"/>
</dbReference>
<dbReference type="PANTHER" id="PTHR33882">
    <property type="entry name" value="PATHOGENIC TYPE III EFFECTOR AVIRULENCE FACTOR AVR AVRRPT-CLEAVAGE: CLEAVAGE SITE PROTEIN"/>
    <property type="match status" value="1"/>
</dbReference>
<reference evidence="2 3" key="2">
    <citation type="journal article" date="2017" name="Nature">
        <title>The Apostasia genome and the evolution of orchids.</title>
        <authorList>
            <person name="Zhang G.Q."/>
            <person name="Liu K.W."/>
            <person name="Li Z."/>
            <person name="Lohaus R."/>
            <person name="Hsiao Y.Y."/>
            <person name="Niu S.C."/>
            <person name="Wang J.Y."/>
            <person name="Lin Y.C."/>
            <person name="Xu Q."/>
            <person name="Chen L.J."/>
            <person name="Yoshida K."/>
            <person name="Fujiwara S."/>
            <person name="Wang Z.W."/>
            <person name="Zhang Y.Q."/>
            <person name="Mitsuda N."/>
            <person name="Wang M."/>
            <person name="Liu G.H."/>
            <person name="Pecoraro L."/>
            <person name="Huang H.X."/>
            <person name="Xiao X.J."/>
            <person name="Lin M."/>
            <person name="Wu X.Y."/>
            <person name="Wu W.L."/>
            <person name="Chen Y.Y."/>
            <person name="Chang S.B."/>
            <person name="Sakamoto S."/>
            <person name="Ohme-Takagi M."/>
            <person name="Yagi M."/>
            <person name="Zeng S.J."/>
            <person name="Shen C.Y."/>
            <person name="Yeh C.M."/>
            <person name="Luo Y.B."/>
            <person name="Tsai W.C."/>
            <person name="Van de Peer Y."/>
            <person name="Liu Z.J."/>
        </authorList>
    </citation>
    <scope>NUCLEOTIDE SEQUENCE [LARGE SCALE GENOMIC DNA]</scope>
    <source>
        <tissue evidence="2">The whole plant</tissue>
    </source>
</reference>
<gene>
    <name evidence="2" type="ORF">MA16_Dca017068</name>
</gene>
<keyword evidence="3" id="KW-1185">Reference proteome</keyword>
<reference evidence="2 3" key="1">
    <citation type="journal article" date="2016" name="Sci. Rep.">
        <title>The Dendrobium catenatum Lindl. genome sequence provides insights into polysaccharide synthase, floral development and adaptive evolution.</title>
        <authorList>
            <person name="Zhang G.Q."/>
            <person name="Xu Q."/>
            <person name="Bian C."/>
            <person name="Tsai W.C."/>
            <person name="Yeh C.M."/>
            <person name="Liu K.W."/>
            <person name="Yoshida K."/>
            <person name="Zhang L.S."/>
            <person name="Chang S.B."/>
            <person name="Chen F."/>
            <person name="Shi Y."/>
            <person name="Su Y.Y."/>
            <person name="Zhang Y.Q."/>
            <person name="Chen L.J."/>
            <person name="Yin Y."/>
            <person name="Lin M."/>
            <person name="Huang H."/>
            <person name="Deng H."/>
            <person name="Wang Z.W."/>
            <person name="Zhu S.L."/>
            <person name="Zhao X."/>
            <person name="Deng C."/>
            <person name="Niu S.C."/>
            <person name="Huang J."/>
            <person name="Wang M."/>
            <person name="Liu G.H."/>
            <person name="Yang H.J."/>
            <person name="Xiao X.J."/>
            <person name="Hsiao Y.Y."/>
            <person name="Wu W.L."/>
            <person name="Chen Y.Y."/>
            <person name="Mitsuda N."/>
            <person name="Ohme-Takagi M."/>
            <person name="Luo Y.B."/>
            <person name="Van de Peer Y."/>
            <person name="Liu Z.J."/>
        </authorList>
    </citation>
    <scope>NUCLEOTIDE SEQUENCE [LARGE SCALE GENOMIC DNA]</scope>
    <source>
        <tissue evidence="2">The whole plant</tissue>
    </source>
</reference>
<organism evidence="2 3">
    <name type="scientific">Dendrobium catenatum</name>
    <dbReference type="NCBI Taxonomy" id="906689"/>
    <lineage>
        <taxon>Eukaryota</taxon>
        <taxon>Viridiplantae</taxon>
        <taxon>Streptophyta</taxon>
        <taxon>Embryophyta</taxon>
        <taxon>Tracheophyta</taxon>
        <taxon>Spermatophyta</taxon>
        <taxon>Magnoliopsida</taxon>
        <taxon>Liliopsida</taxon>
        <taxon>Asparagales</taxon>
        <taxon>Orchidaceae</taxon>
        <taxon>Epidendroideae</taxon>
        <taxon>Malaxideae</taxon>
        <taxon>Dendrobiinae</taxon>
        <taxon>Dendrobium</taxon>
    </lineage>
</organism>
<proteinExistence type="predicted"/>
<dbReference type="OrthoDB" id="1880088at2759"/>
<feature type="domain" description="RIN4 pathogenic type III effector avirulence factor Avr cleavage site" evidence="1">
    <location>
        <begin position="12"/>
        <end position="42"/>
    </location>
</feature>
<accession>A0A2I0VZE2</accession>
<evidence type="ECO:0000259" key="1">
    <source>
        <dbReference type="Pfam" id="PF05627"/>
    </source>
</evidence>
<protein>
    <recommendedName>
        <fullName evidence="1">RIN4 pathogenic type III effector avirulence factor Avr cleavage site domain-containing protein</fullName>
    </recommendedName>
</protein>
<dbReference type="PANTHER" id="PTHR33882:SF2">
    <property type="entry name" value="EXPRESSED PROTEIN"/>
    <property type="match status" value="1"/>
</dbReference>
<dbReference type="InterPro" id="IPR008700">
    <property type="entry name" value="TypeIII_avirulence_cleave"/>
</dbReference>